<comment type="caution">
    <text evidence="1">The sequence shown here is derived from an EMBL/GenBank/DDBJ whole genome shotgun (WGS) entry which is preliminary data.</text>
</comment>
<gene>
    <name evidence="1" type="ORF">A2257_03590</name>
</gene>
<proteinExistence type="predicted"/>
<reference evidence="1 2" key="1">
    <citation type="journal article" date="2016" name="Nat. Commun.">
        <title>Thousands of microbial genomes shed light on interconnected biogeochemical processes in an aquifer system.</title>
        <authorList>
            <person name="Anantharaman K."/>
            <person name="Brown C.T."/>
            <person name="Hug L.A."/>
            <person name="Sharon I."/>
            <person name="Castelle C.J."/>
            <person name="Probst A.J."/>
            <person name="Thomas B.C."/>
            <person name="Singh A."/>
            <person name="Wilkins M.J."/>
            <person name="Karaoz U."/>
            <person name="Brodie E.L."/>
            <person name="Williams K.H."/>
            <person name="Hubbard S.S."/>
            <person name="Banfield J.F."/>
        </authorList>
    </citation>
    <scope>NUCLEOTIDE SEQUENCE [LARGE SCALE GENOMIC DNA]</scope>
</reference>
<dbReference type="AlphaFoldDB" id="A0A1F5S2N1"/>
<dbReference type="EMBL" id="MFGA01000020">
    <property type="protein sequence ID" value="OGF20822.1"/>
    <property type="molecule type" value="Genomic_DNA"/>
</dbReference>
<evidence type="ECO:0000313" key="2">
    <source>
        <dbReference type="Proteomes" id="UP000177407"/>
    </source>
</evidence>
<dbReference type="Proteomes" id="UP000177407">
    <property type="component" value="Unassembled WGS sequence"/>
</dbReference>
<protein>
    <submittedName>
        <fullName evidence="1">Uncharacterized protein</fullName>
    </submittedName>
</protein>
<accession>A0A1F5S2N1</accession>
<evidence type="ECO:0000313" key="1">
    <source>
        <dbReference type="EMBL" id="OGF20822.1"/>
    </source>
</evidence>
<name>A0A1F5S2N1_9BACT</name>
<sequence>MEAHRRSLTNCPLVGALPLGRDRIYLALKGRTLTGWHLKTKIPSTKIDKPETYSSLSFSGEYLSLMQGSLRGAIFLNTGLT</sequence>
<organism evidence="1 2">
    <name type="scientific">Candidatus Falkowbacteria bacterium RIFOXYA2_FULL_38_12</name>
    <dbReference type="NCBI Taxonomy" id="1797993"/>
    <lineage>
        <taxon>Bacteria</taxon>
        <taxon>Candidatus Falkowiibacteriota</taxon>
    </lineage>
</organism>